<dbReference type="InterPro" id="IPR050336">
    <property type="entry name" value="Chromosome_partition/occlusion"/>
</dbReference>
<dbReference type="PANTHER" id="PTHR33375">
    <property type="entry name" value="CHROMOSOME-PARTITIONING PROTEIN PARB-RELATED"/>
    <property type="match status" value="1"/>
</dbReference>
<gene>
    <name evidence="3" type="ORF">H8K52_20125</name>
</gene>
<feature type="domain" description="ParB-like N-terminal" evidence="2">
    <location>
        <begin position="64"/>
        <end position="154"/>
    </location>
</feature>
<evidence type="ECO:0000256" key="1">
    <source>
        <dbReference type="ARBA" id="ARBA00006295"/>
    </source>
</evidence>
<dbReference type="SUPFAM" id="SSF110849">
    <property type="entry name" value="ParB/Sulfiredoxin"/>
    <property type="match status" value="1"/>
</dbReference>
<dbReference type="SUPFAM" id="SSF109709">
    <property type="entry name" value="KorB DNA-binding domain-like"/>
    <property type="match status" value="1"/>
</dbReference>
<dbReference type="InterPro" id="IPR003115">
    <property type="entry name" value="ParB_N"/>
</dbReference>
<dbReference type="InterPro" id="IPR036086">
    <property type="entry name" value="ParB/Sulfiredoxin_sf"/>
</dbReference>
<proteinExistence type="inferred from homology"/>
<evidence type="ECO:0000313" key="3">
    <source>
        <dbReference type="EMBL" id="MBC3809649.1"/>
    </source>
</evidence>
<evidence type="ECO:0000259" key="2">
    <source>
        <dbReference type="SMART" id="SM00470"/>
    </source>
</evidence>
<evidence type="ECO:0000313" key="4">
    <source>
        <dbReference type="Proteomes" id="UP000648257"/>
    </source>
</evidence>
<protein>
    <submittedName>
        <fullName evidence="3">ParB/RepB/Spo0J family partition protein</fullName>
    </submittedName>
</protein>
<keyword evidence="4" id="KW-1185">Reference proteome</keyword>
<dbReference type="Gene3D" id="1.10.10.2830">
    <property type="match status" value="1"/>
</dbReference>
<dbReference type="Pfam" id="PF02195">
    <property type="entry name" value="ParB_N"/>
    <property type="match status" value="1"/>
</dbReference>
<dbReference type="SMART" id="SM00470">
    <property type="entry name" value="ParB"/>
    <property type="match status" value="1"/>
</dbReference>
<dbReference type="PANTHER" id="PTHR33375:SF1">
    <property type="entry name" value="CHROMOSOME-PARTITIONING PROTEIN PARB-RELATED"/>
    <property type="match status" value="1"/>
</dbReference>
<dbReference type="RefSeq" id="WP_186924706.1">
    <property type="nucleotide sequence ID" value="NZ_JACOFW010000045.1"/>
</dbReference>
<dbReference type="Gene3D" id="3.90.1530.30">
    <property type="match status" value="1"/>
</dbReference>
<comment type="caution">
    <text evidence="3">The sequence shown here is derived from an EMBL/GenBank/DDBJ whole genome shotgun (WGS) entry which is preliminary data.</text>
</comment>
<comment type="similarity">
    <text evidence="1">Belongs to the ParB family.</text>
</comment>
<dbReference type="EMBL" id="JACOFW010000045">
    <property type="protein sequence ID" value="MBC3809649.1"/>
    <property type="molecule type" value="Genomic_DNA"/>
</dbReference>
<sequence length="328" mass="36750">MNEKKTESEFNQELRAKFQHDLALKGNGMVMTQPPTTKSKSLEALIESAQKSQETTLDGSNRIEIISVNLVDDSPWQPRARYDEGYIQALGEMLQDRGQDDPIIVRRLASGRFELIAGHRRTRAARLIGWSEIKAQVVALADRDAELATLVSNEGRVDLTDYEKGLAYQRAKERGFAKNQSEIARLFGCTQGRVSQCLSLLELPIEVKDILDKYPGLFGYRYAIVVSELVKEFPLGIDTIIQGIEQLIDNSELTSDHLRSFVEKALLNRTRNPIVKPTVVSNSQGQSMFTVKSKNNQIVIDIKDNSIDKSAVSILMIEALRNLVLSSN</sequence>
<dbReference type="NCBIfam" id="TIGR00180">
    <property type="entry name" value="parB_part"/>
    <property type="match status" value="1"/>
</dbReference>
<reference evidence="3 4" key="1">
    <citation type="submission" date="2020-08" db="EMBL/GenBank/DDBJ databases">
        <title>Novel species isolated from subtropical streams in China.</title>
        <authorList>
            <person name="Lu H."/>
        </authorList>
    </citation>
    <scope>NUCLEOTIDE SEQUENCE [LARGE SCALE GENOMIC DNA]</scope>
    <source>
        <strain evidence="3 4">KACC 16656</strain>
    </source>
</reference>
<accession>A0ABR6X9R6</accession>
<organism evidence="3 4">
    <name type="scientific">Undibacterium seohonense</name>
    <dbReference type="NCBI Taxonomy" id="1344950"/>
    <lineage>
        <taxon>Bacteria</taxon>
        <taxon>Pseudomonadati</taxon>
        <taxon>Pseudomonadota</taxon>
        <taxon>Betaproteobacteria</taxon>
        <taxon>Burkholderiales</taxon>
        <taxon>Oxalobacteraceae</taxon>
        <taxon>Undibacterium</taxon>
    </lineage>
</organism>
<dbReference type="Proteomes" id="UP000648257">
    <property type="component" value="Unassembled WGS sequence"/>
</dbReference>
<name>A0ABR6X9R6_9BURK</name>
<dbReference type="InterPro" id="IPR004437">
    <property type="entry name" value="ParB/RepB/Spo0J"/>
</dbReference>